<reference evidence="5 6" key="1">
    <citation type="submission" date="2016-09" db="EMBL/GenBank/DDBJ databases">
        <title>Desulfuribacillus arsenicus sp. nov., an obligately anaerobic, dissimilatory arsenic- and antimonate-reducing bacterium isolated from anoxic sediments.</title>
        <authorList>
            <person name="Abin C.A."/>
            <person name="Hollibaugh J.T."/>
        </authorList>
    </citation>
    <scope>NUCLEOTIDE SEQUENCE [LARGE SCALE GENOMIC DNA]</scope>
    <source>
        <strain evidence="5 6">MLFW-2</strain>
    </source>
</reference>
<evidence type="ECO:0000256" key="2">
    <source>
        <dbReference type="ARBA" id="ARBA00022795"/>
    </source>
</evidence>
<gene>
    <name evidence="4" type="primary">fliW</name>
    <name evidence="5" type="ORF">BHU72_00170</name>
</gene>
<dbReference type="STRING" id="1390249.BHU72_00170"/>
<evidence type="ECO:0000256" key="3">
    <source>
        <dbReference type="ARBA" id="ARBA00022845"/>
    </source>
</evidence>
<evidence type="ECO:0000313" key="6">
    <source>
        <dbReference type="Proteomes" id="UP000095255"/>
    </source>
</evidence>
<dbReference type="Pfam" id="PF02623">
    <property type="entry name" value="FliW"/>
    <property type="match status" value="1"/>
</dbReference>
<organism evidence="5 6">
    <name type="scientific">Desulfuribacillus stibiiarsenatis</name>
    <dbReference type="NCBI Taxonomy" id="1390249"/>
    <lineage>
        <taxon>Bacteria</taxon>
        <taxon>Bacillati</taxon>
        <taxon>Bacillota</taxon>
        <taxon>Desulfuribacillia</taxon>
        <taxon>Desulfuribacillales</taxon>
        <taxon>Desulfuribacillaceae</taxon>
        <taxon>Desulfuribacillus</taxon>
    </lineage>
</organism>
<sequence>MKVLSTRLGALEIAQDQIITFPKGIPGFEEEKGFVLIPAGQDNPFNFLQSIQEADLCFILTEPHLFFNDYEVEISEEIQEVLSIQKAEDVLVYSIVTIKDDLQKATANLQAPVVINMNNKLAKQFILNDQRFTTRQPLFPQNACPQVVSSKEAACTKED</sequence>
<keyword evidence="3 4" id="KW-0810">Translation regulation</keyword>
<name>A0A1E5L9J6_9FIRM</name>
<dbReference type="NCBIfam" id="NF009793">
    <property type="entry name" value="PRK13285.1-1"/>
    <property type="match status" value="1"/>
</dbReference>
<dbReference type="PANTHER" id="PTHR39190:SF1">
    <property type="entry name" value="FLAGELLAR ASSEMBLY FACTOR FLIW"/>
    <property type="match status" value="1"/>
</dbReference>
<dbReference type="EMBL" id="MJAT01000001">
    <property type="protein sequence ID" value="OEH86728.1"/>
    <property type="molecule type" value="Genomic_DNA"/>
</dbReference>
<protein>
    <recommendedName>
        <fullName evidence="4">Flagellar assembly factor FliW</fullName>
    </recommendedName>
</protein>
<proteinExistence type="inferred from homology"/>
<dbReference type="AlphaFoldDB" id="A0A1E5L9J6"/>
<dbReference type="GO" id="GO:0044780">
    <property type="term" value="P:bacterial-type flagellum assembly"/>
    <property type="evidence" value="ECO:0007669"/>
    <property type="project" value="UniProtKB-UniRule"/>
</dbReference>
<comment type="caution">
    <text evidence="5">The sequence shown here is derived from an EMBL/GenBank/DDBJ whole genome shotgun (WGS) entry which is preliminary data.</text>
</comment>
<dbReference type="InterPro" id="IPR024046">
    <property type="entry name" value="Flagellar_assmbl_FliW_dom_sf"/>
</dbReference>
<dbReference type="Gene3D" id="2.30.290.10">
    <property type="entry name" value="BH3618-like"/>
    <property type="match status" value="1"/>
</dbReference>
<dbReference type="HAMAP" id="MF_01185">
    <property type="entry name" value="FliW"/>
    <property type="match status" value="1"/>
</dbReference>
<dbReference type="GO" id="GO:0005737">
    <property type="term" value="C:cytoplasm"/>
    <property type="evidence" value="ECO:0007669"/>
    <property type="project" value="UniProtKB-SubCell"/>
</dbReference>
<dbReference type="RefSeq" id="WP_069700605.1">
    <property type="nucleotide sequence ID" value="NZ_MJAT01000001.1"/>
</dbReference>
<keyword evidence="1 4" id="KW-0963">Cytoplasm</keyword>
<dbReference type="InterPro" id="IPR003775">
    <property type="entry name" value="Flagellar_assembly_factor_FliW"/>
</dbReference>
<evidence type="ECO:0000256" key="1">
    <source>
        <dbReference type="ARBA" id="ARBA00022490"/>
    </source>
</evidence>
<keyword evidence="4" id="KW-0143">Chaperone</keyword>
<keyword evidence="2 4" id="KW-1005">Bacterial flagellum biogenesis</keyword>
<comment type="subunit">
    <text evidence="4">Interacts with translational regulator CsrA and flagellin(s).</text>
</comment>
<evidence type="ECO:0000256" key="4">
    <source>
        <dbReference type="HAMAP-Rule" id="MF_01185"/>
    </source>
</evidence>
<comment type="similarity">
    <text evidence="4">Belongs to the FliW family.</text>
</comment>
<accession>A0A1E5L9J6</accession>
<dbReference type="OrthoDB" id="9801235at2"/>
<dbReference type="PANTHER" id="PTHR39190">
    <property type="entry name" value="FLAGELLAR ASSEMBLY FACTOR FLIW"/>
    <property type="match status" value="1"/>
</dbReference>
<dbReference type="Proteomes" id="UP000095255">
    <property type="component" value="Unassembled WGS sequence"/>
</dbReference>
<evidence type="ECO:0000313" key="5">
    <source>
        <dbReference type="EMBL" id="OEH86728.1"/>
    </source>
</evidence>
<dbReference type="SUPFAM" id="SSF141457">
    <property type="entry name" value="BH3618-like"/>
    <property type="match status" value="1"/>
</dbReference>
<comment type="function">
    <text evidence="4">Acts as an anti-CsrA protein, binds CsrA and prevents it from repressing translation of its target genes, one of which is flagellin. Binds to flagellin and participates in the assembly of the flagellum.</text>
</comment>
<keyword evidence="6" id="KW-1185">Reference proteome</keyword>
<dbReference type="GO" id="GO:0006417">
    <property type="term" value="P:regulation of translation"/>
    <property type="evidence" value="ECO:0007669"/>
    <property type="project" value="UniProtKB-KW"/>
</dbReference>
<comment type="subcellular location">
    <subcellularLocation>
        <location evidence="4">Cytoplasm</location>
    </subcellularLocation>
</comment>